<proteinExistence type="inferred from homology"/>
<sequence>MKRGSRDSQGRSRAYEPVGVKRRAWLTLGAVVVGGAGVVSYDVVSPEGGAGTFDARAGRPAEVRELPLTGDGHNRRVLARTDTEPFSLLGVSWTGASTALDGTAQVRTRSGGTGAWSAWRTLEPGAGRGASEPLWVGPSDGVEARVMAAGGSSRAGLPKGLKVDLVDPGVTATEHRSPNASGTDNRAENPVNVAFTVDGPPTDPADSPATAPTPLASTVTRPPIVSRARWGADESTVTGTPEYLDKISAVFVHHTGGTNSYSCADSPALIRALTAYDVEGGLGDLGANFVVDKCGRIYEGRAGGTDVSVRGAHTPGFDDDSVGVAVLGDFEGTAKPSRAALESVARLAAWKLGQYGGDPTGTVTLTASEDTGTYAKDEQATLDVISGGKDATTTLSPGANLYADLAEVRRYAASPGRNSAIPTADYNGDGTADLVAATPKPSSGSITLVPGGVSAPVSSSKVQLTQSSTGVPGASESGDQWGAATAWGDINGDGYADLAIGAPGEDDTTGHADRGAVTILYGPSFTAGADTMALGDDYNPNSARFGATVAVGDFNADGRADVFTAATGTGGNWAARFNDGHEVAGDITTVTGSLAYADATSGDFNRDGYADVALNYRDASGVSKVVWFKGSRSLGLTKVATLTVKGGRAIAAGDVDGNGYDDIVIGQPYTSESGGSAGGQVTMLPGTSTGFTTTGMTTIHQGTADVEGASESSDAFGASVSVGDVDADGYADVLTGAPNEDITRAGMNRANAGSVWLLKATSAGLTGKGSLALSQDSPNIAGSTETDDKFGSAVSLTDVTGDGCADLLIGAEGEDTGNGTILYVPSVNGTPTTTKSTYYGLAQLATATAARLGQSLTP</sequence>
<feature type="domain" description="Peptidoglycan recognition protein family" evidence="6">
    <location>
        <begin position="222"/>
        <end position="370"/>
    </location>
</feature>
<dbReference type="SUPFAM" id="SSF69318">
    <property type="entry name" value="Integrin alpha N-terminal domain"/>
    <property type="match status" value="1"/>
</dbReference>
<gene>
    <name evidence="7" type="ORF">SGFS_073800</name>
</gene>
<dbReference type="InterPro" id="IPR002502">
    <property type="entry name" value="Amidase_domain"/>
</dbReference>
<feature type="region of interest" description="Disordered" evidence="5">
    <location>
        <begin position="199"/>
        <end position="218"/>
    </location>
</feature>
<keyword evidence="4" id="KW-0325">Glycoprotein</keyword>
<evidence type="ECO:0000259" key="6">
    <source>
        <dbReference type="SMART" id="SM00701"/>
    </source>
</evidence>
<keyword evidence="2" id="KW-0732">Signal</keyword>
<protein>
    <recommendedName>
        <fullName evidence="6">Peptidoglycan recognition protein family domain-containing protein</fullName>
    </recommendedName>
</protein>
<keyword evidence="3" id="KW-0677">Repeat</keyword>
<evidence type="ECO:0000256" key="1">
    <source>
        <dbReference type="ARBA" id="ARBA00007553"/>
    </source>
</evidence>
<evidence type="ECO:0000256" key="3">
    <source>
        <dbReference type="ARBA" id="ARBA00022737"/>
    </source>
</evidence>
<dbReference type="Proteomes" id="UP001321542">
    <property type="component" value="Chromosome"/>
</dbReference>
<evidence type="ECO:0000256" key="2">
    <source>
        <dbReference type="ARBA" id="ARBA00022729"/>
    </source>
</evidence>
<dbReference type="SUPFAM" id="SSF55846">
    <property type="entry name" value="N-acetylmuramoyl-L-alanine amidase-like"/>
    <property type="match status" value="1"/>
</dbReference>
<dbReference type="PANTHER" id="PTHR11022:SF41">
    <property type="entry name" value="PEPTIDOGLYCAN-RECOGNITION PROTEIN LC-RELATED"/>
    <property type="match status" value="1"/>
</dbReference>
<feature type="compositionally biased region" description="Low complexity" evidence="5">
    <location>
        <begin position="204"/>
        <end position="218"/>
    </location>
</feature>
<dbReference type="InterPro" id="IPR036505">
    <property type="entry name" value="Amidase/PGRP_sf"/>
</dbReference>
<dbReference type="InterPro" id="IPR013517">
    <property type="entry name" value="FG-GAP"/>
</dbReference>
<name>A0ABM7FIF1_9ACTN</name>
<dbReference type="SMART" id="SM00191">
    <property type="entry name" value="Int_alpha"/>
    <property type="match status" value="6"/>
</dbReference>
<dbReference type="EMBL" id="AP018448">
    <property type="protein sequence ID" value="BBC36086.1"/>
    <property type="molecule type" value="Genomic_DNA"/>
</dbReference>
<evidence type="ECO:0000313" key="7">
    <source>
        <dbReference type="EMBL" id="BBC36086.1"/>
    </source>
</evidence>
<organism evidence="7 8">
    <name type="scientific">Streptomyces graminofaciens</name>
    <dbReference type="NCBI Taxonomy" id="68212"/>
    <lineage>
        <taxon>Bacteria</taxon>
        <taxon>Bacillati</taxon>
        <taxon>Actinomycetota</taxon>
        <taxon>Actinomycetes</taxon>
        <taxon>Kitasatosporales</taxon>
        <taxon>Streptomycetaceae</taxon>
        <taxon>Streptomyces</taxon>
    </lineage>
</organism>
<evidence type="ECO:0000256" key="4">
    <source>
        <dbReference type="ARBA" id="ARBA00023180"/>
    </source>
</evidence>
<dbReference type="Pfam" id="PF01510">
    <property type="entry name" value="Amidase_2"/>
    <property type="match status" value="1"/>
</dbReference>
<keyword evidence="8" id="KW-1185">Reference proteome</keyword>
<evidence type="ECO:0000313" key="8">
    <source>
        <dbReference type="Proteomes" id="UP001321542"/>
    </source>
</evidence>
<evidence type="ECO:0000256" key="5">
    <source>
        <dbReference type="SAM" id="MobiDB-lite"/>
    </source>
</evidence>
<dbReference type="PANTHER" id="PTHR11022">
    <property type="entry name" value="PEPTIDOGLYCAN RECOGNITION PROTEIN"/>
    <property type="match status" value="1"/>
</dbReference>
<accession>A0ABM7FIF1</accession>
<comment type="similarity">
    <text evidence="1">Belongs to the N-acetylmuramoyl-L-alanine amidase 2 family.</text>
</comment>
<dbReference type="CDD" id="cd06583">
    <property type="entry name" value="PGRP"/>
    <property type="match status" value="1"/>
</dbReference>
<dbReference type="InterPro" id="IPR013519">
    <property type="entry name" value="Int_alpha_beta-p"/>
</dbReference>
<dbReference type="Pfam" id="PF01839">
    <property type="entry name" value="FG-GAP"/>
    <property type="match status" value="3"/>
</dbReference>
<dbReference type="InterPro" id="IPR028994">
    <property type="entry name" value="Integrin_alpha_N"/>
</dbReference>
<dbReference type="Gene3D" id="3.40.80.10">
    <property type="entry name" value="Peptidoglycan recognition protein-like"/>
    <property type="match status" value="1"/>
</dbReference>
<dbReference type="InterPro" id="IPR015510">
    <property type="entry name" value="PGRP"/>
</dbReference>
<dbReference type="Pfam" id="PF13517">
    <property type="entry name" value="FG-GAP_3"/>
    <property type="match status" value="1"/>
</dbReference>
<dbReference type="SMART" id="SM00701">
    <property type="entry name" value="PGRP"/>
    <property type="match status" value="1"/>
</dbReference>
<dbReference type="InterPro" id="IPR006619">
    <property type="entry name" value="PGRP_domain_met/bac"/>
</dbReference>
<dbReference type="PROSITE" id="PS51470">
    <property type="entry name" value="FG_GAP"/>
    <property type="match status" value="2"/>
</dbReference>
<dbReference type="Gene3D" id="2.130.10.130">
    <property type="entry name" value="Integrin alpha, N-terminal"/>
    <property type="match status" value="3"/>
</dbReference>
<reference evidence="7 8" key="1">
    <citation type="journal article" date="2010" name="ChemBioChem">
        <title>Cloning and characterization of the biosynthetic gene cluster of 16-membered macrolide antibiotic FD-891: involvement of a dual functional cytochrome P450 monooxygenase catalyzing epoxidation and hydroxylation.</title>
        <authorList>
            <person name="Kudo F."/>
            <person name="Motegi A."/>
            <person name="Mizoue K."/>
            <person name="Eguchi T."/>
        </authorList>
    </citation>
    <scope>NUCLEOTIDE SEQUENCE [LARGE SCALE GENOMIC DNA]</scope>
    <source>
        <strain evidence="7 8">A-8890</strain>
    </source>
</reference>
<reference evidence="7 8" key="2">
    <citation type="journal article" date="2023" name="ChemBioChem">
        <title>Acyltransferase Domain Exchange between Two Independent Type I Polyketide Synthases in the Same Producer Strain of Macrolide Antibiotics.</title>
        <authorList>
            <person name="Kudo F."/>
            <person name="Kishikawa K."/>
            <person name="Tsuboi K."/>
            <person name="Kido T."/>
            <person name="Usui T."/>
            <person name="Hashimoto J."/>
            <person name="Shin-Ya K."/>
            <person name="Miyanaga A."/>
            <person name="Eguchi T."/>
        </authorList>
    </citation>
    <scope>NUCLEOTIDE SEQUENCE [LARGE SCALE GENOMIC DNA]</scope>
    <source>
        <strain evidence="7 8">A-8890</strain>
    </source>
</reference>